<dbReference type="EMBL" id="CP040818">
    <property type="protein sequence ID" value="QDL90649.1"/>
    <property type="molecule type" value="Genomic_DNA"/>
</dbReference>
<comment type="cofactor">
    <cofactor evidence="1">
        <name>pyridoxal 5'-phosphate</name>
        <dbReference type="ChEBI" id="CHEBI:597326"/>
    </cofactor>
</comment>
<evidence type="ECO:0000256" key="1">
    <source>
        <dbReference type="ARBA" id="ARBA00001933"/>
    </source>
</evidence>
<dbReference type="Proteomes" id="UP000305888">
    <property type="component" value="Chromosome"/>
</dbReference>
<evidence type="ECO:0000256" key="3">
    <source>
        <dbReference type="ARBA" id="ARBA00012753"/>
    </source>
</evidence>
<dbReference type="GO" id="GO:0030170">
    <property type="term" value="F:pyridoxal phosphate binding"/>
    <property type="evidence" value="ECO:0007669"/>
    <property type="project" value="InterPro"/>
</dbReference>
<dbReference type="GO" id="GO:0006520">
    <property type="term" value="P:amino acid metabolic process"/>
    <property type="evidence" value="ECO:0007669"/>
    <property type="project" value="InterPro"/>
</dbReference>
<dbReference type="Pfam" id="PF00155">
    <property type="entry name" value="Aminotran_1_2"/>
    <property type="match status" value="1"/>
</dbReference>
<protein>
    <recommendedName>
        <fullName evidence="3">aspartate transaminase</fullName>
        <ecNumber evidence="3">2.6.1.1</ecNumber>
    </recommendedName>
</protein>
<dbReference type="RefSeq" id="WP_138576713.1">
    <property type="nucleotide sequence ID" value="NZ_CP040818.1"/>
</dbReference>
<comment type="similarity">
    <text evidence="2">Belongs to the class-I pyridoxal-phosphate-dependent aminotransferase family.</text>
</comment>
<dbReference type="InterPro" id="IPR015421">
    <property type="entry name" value="PyrdxlP-dep_Trfase_major"/>
</dbReference>
<dbReference type="InterPro" id="IPR004839">
    <property type="entry name" value="Aminotransferase_I/II_large"/>
</dbReference>
<proteinExistence type="inferred from homology"/>
<evidence type="ECO:0000313" key="10">
    <source>
        <dbReference type="Proteomes" id="UP000305888"/>
    </source>
</evidence>
<organism evidence="9 10">
    <name type="scientific">Paroceanicella profunda</name>
    <dbReference type="NCBI Taxonomy" id="2579971"/>
    <lineage>
        <taxon>Bacteria</taxon>
        <taxon>Pseudomonadati</taxon>
        <taxon>Pseudomonadota</taxon>
        <taxon>Alphaproteobacteria</taxon>
        <taxon>Rhodobacterales</taxon>
        <taxon>Paracoccaceae</taxon>
        <taxon>Paroceanicella</taxon>
    </lineage>
</organism>
<dbReference type="EC" id="2.6.1.1" evidence="3"/>
<accession>A0A5B8FVX6</accession>
<evidence type="ECO:0000313" key="9">
    <source>
        <dbReference type="EMBL" id="QDL90649.1"/>
    </source>
</evidence>
<keyword evidence="10" id="KW-1185">Reference proteome</keyword>
<dbReference type="AlphaFoldDB" id="A0A5B8FVX6"/>
<dbReference type="PANTHER" id="PTHR46383">
    <property type="entry name" value="ASPARTATE AMINOTRANSFERASE"/>
    <property type="match status" value="1"/>
</dbReference>
<reference evidence="9 10" key="1">
    <citation type="submission" date="2019-06" db="EMBL/GenBank/DDBJ databases">
        <title>Genome sequence of Rhodobacteraceae bacterium D4M1.</title>
        <authorList>
            <person name="Cao J."/>
        </authorList>
    </citation>
    <scope>NUCLEOTIDE SEQUENCE [LARGE SCALE GENOMIC DNA]</scope>
    <source>
        <strain evidence="9 10">D4M1</strain>
    </source>
</reference>
<evidence type="ECO:0000256" key="6">
    <source>
        <dbReference type="ARBA" id="ARBA00022898"/>
    </source>
</evidence>
<dbReference type="PANTHER" id="PTHR46383:SF1">
    <property type="entry name" value="ASPARTATE AMINOTRANSFERASE"/>
    <property type="match status" value="1"/>
</dbReference>
<evidence type="ECO:0000256" key="7">
    <source>
        <dbReference type="ARBA" id="ARBA00049185"/>
    </source>
</evidence>
<keyword evidence="4 9" id="KW-0032">Aminotransferase</keyword>
<comment type="catalytic activity">
    <reaction evidence="7">
        <text>L-aspartate + 2-oxoglutarate = oxaloacetate + L-glutamate</text>
        <dbReference type="Rhea" id="RHEA:21824"/>
        <dbReference type="ChEBI" id="CHEBI:16452"/>
        <dbReference type="ChEBI" id="CHEBI:16810"/>
        <dbReference type="ChEBI" id="CHEBI:29985"/>
        <dbReference type="ChEBI" id="CHEBI:29991"/>
        <dbReference type="EC" id="2.6.1.1"/>
    </reaction>
</comment>
<sequence length="403" mass="42097">MRYASITKRLEGLGSGKWAVHRAGRRRMAEGHDVIELTIGEPDIAPDPGLLQACSDALFAGRIRYSDGRGEPALLDALAAKYTARTGRNFTRGNFMCFPGTQTALSVVMQGLVEAGDEVLVGDPYYATYEGVIRATGAAVVPVPLRPEAGFHLDAQDLAAAVTPRSRVVLLNSPHNPTGAVLSAAQIAAIGAVARAHDLWIVCDEVYELLIHHGTFASPLDNPDLAARSIAVSSISKSNAAPGLRSGWAAAPAEAIDTLLPVAETMLFGNQPFIADATAHALTSPAGISGRMTASYRARADAAIEILSAGPGLRPLRPEAGMFLFLDIRGTGVDDARFATGLMEAEDVSVMPGTAFGAGGAGFVRLSLTVPDARLAEACRRILRHAGRCTPARTATPASAGRA</sequence>
<dbReference type="OrthoDB" id="9766084at2"/>
<dbReference type="InterPro" id="IPR015424">
    <property type="entry name" value="PyrdxlP-dep_Trfase"/>
</dbReference>
<name>A0A5B8FVX6_9RHOB</name>
<dbReference type="CDD" id="cd00609">
    <property type="entry name" value="AAT_like"/>
    <property type="match status" value="1"/>
</dbReference>
<evidence type="ECO:0000259" key="8">
    <source>
        <dbReference type="Pfam" id="PF00155"/>
    </source>
</evidence>
<dbReference type="Gene3D" id="3.40.640.10">
    <property type="entry name" value="Type I PLP-dependent aspartate aminotransferase-like (Major domain)"/>
    <property type="match status" value="1"/>
</dbReference>
<dbReference type="SUPFAM" id="SSF53383">
    <property type="entry name" value="PLP-dependent transferases"/>
    <property type="match status" value="1"/>
</dbReference>
<dbReference type="KEGG" id="ppru:FDP22_01915"/>
<dbReference type="InterPro" id="IPR050596">
    <property type="entry name" value="AspAT/PAT-like"/>
</dbReference>
<evidence type="ECO:0000256" key="5">
    <source>
        <dbReference type="ARBA" id="ARBA00022679"/>
    </source>
</evidence>
<keyword evidence="6" id="KW-0663">Pyridoxal phosphate</keyword>
<gene>
    <name evidence="9" type="ORF">FDP22_01915</name>
</gene>
<keyword evidence="5 9" id="KW-0808">Transferase</keyword>
<feature type="domain" description="Aminotransferase class I/classII large" evidence="8">
    <location>
        <begin position="33"/>
        <end position="382"/>
    </location>
</feature>
<evidence type="ECO:0000256" key="4">
    <source>
        <dbReference type="ARBA" id="ARBA00022576"/>
    </source>
</evidence>
<evidence type="ECO:0000256" key="2">
    <source>
        <dbReference type="ARBA" id="ARBA00007441"/>
    </source>
</evidence>
<dbReference type="GO" id="GO:0004069">
    <property type="term" value="F:L-aspartate:2-oxoglutarate aminotransferase activity"/>
    <property type="evidence" value="ECO:0007669"/>
    <property type="project" value="UniProtKB-EC"/>
</dbReference>